<sequence length="210" mass="22649">MAPNNEEGKIALASEDATPANDIDPSLVTTGSPVEGGCVYTSFKANPTLPTDAATKISTLTDLVSLGDLSPDGFTASKSVTVNEFKGWHQSIVLTKVSEEKHQYKMVFIESVRSSVAKLRYGAGNVETNEDGTFSHIKVIANSDVRVPLVIDELEDTGNLRRTVIPRVSIDSYDDVEHKPGGLVQYGFTFTVLKTAGKPLFDIYRAKPAA</sequence>
<dbReference type="InterPro" id="IPR058154">
    <property type="entry name" value="Bxb1_TTP-like"/>
</dbReference>
<protein>
    <submittedName>
        <fullName evidence="1">Tail protein</fullName>
    </submittedName>
</protein>
<evidence type="ECO:0000313" key="1">
    <source>
        <dbReference type="EMBL" id="DAF64928.1"/>
    </source>
</evidence>
<dbReference type="Pfam" id="PF25681">
    <property type="entry name" value="Phage_TTP_17"/>
    <property type="match status" value="1"/>
</dbReference>
<name>A0A8S5TP78_9CAUD</name>
<accession>A0A8S5TP78</accession>
<dbReference type="EMBL" id="BK032870">
    <property type="protein sequence ID" value="DAF64928.1"/>
    <property type="molecule type" value="Genomic_DNA"/>
</dbReference>
<reference evidence="1" key="1">
    <citation type="journal article" date="2021" name="Proc. Natl. Acad. Sci. U.S.A.">
        <title>A Catalog of Tens of Thousands of Viruses from Human Metagenomes Reveals Hidden Associations with Chronic Diseases.</title>
        <authorList>
            <person name="Tisza M.J."/>
            <person name="Buck C.B."/>
        </authorList>
    </citation>
    <scope>NUCLEOTIDE SEQUENCE</scope>
    <source>
        <strain evidence="1">CtPrm3</strain>
    </source>
</reference>
<proteinExistence type="predicted"/>
<organism evidence="1">
    <name type="scientific">Siphoviridae sp. ctPrm3</name>
    <dbReference type="NCBI Taxonomy" id="2827864"/>
    <lineage>
        <taxon>Viruses</taxon>
        <taxon>Duplodnaviria</taxon>
        <taxon>Heunggongvirae</taxon>
        <taxon>Uroviricota</taxon>
        <taxon>Caudoviricetes</taxon>
    </lineage>
</organism>